<dbReference type="PANTHER" id="PTHR32305">
    <property type="match status" value="1"/>
</dbReference>
<evidence type="ECO:0000256" key="2">
    <source>
        <dbReference type="SAM" id="MobiDB-lite"/>
    </source>
</evidence>
<keyword evidence="1" id="KW-0677">Repeat</keyword>
<dbReference type="SUPFAM" id="SSF49899">
    <property type="entry name" value="Concanavalin A-like lectins/glucanases"/>
    <property type="match status" value="1"/>
</dbReference>
<dbReference type="InterPro" id="IPR031325">
    <property type="entry name" value="RHS_repeat"/>
</dbReference>
<feature type="domain" description="Teneurin-like YD-shell" evidence="5">
    <location>
        <begin position="1879"/>
        <end position="2049"/>
    </location>
</feature>
<feature type="domain" description="Type VII secretion system protein EssD-like" evidence="3">
    <location>
        <begin position="2792"/>
        <end position="2898"/>
    </location>
</feature>
<dbReference type="Pfam" id="PF13385">
    <property type="entry name" value="Laminin_G_3"/>
    <property type="match status" value="1"/>
</dbReference>
<dbReference type="NCBIfam" id="TIGR03696">
    <property type="entry name" value="Rhs_assc_core"/>
    <property type="match status" value="1"/>
</dbReference>
<dbReference type="Gene3D" id="2.60.120.200">
    <property type="match status" value="1"/>
</dbReference>
<evidence type="ECO:0000256" key="1">
    <source>
        <dbReference type="ARBA" id="ARBA00022737"/>
    </source>
</evidence>
<evidence type="ECO:0000313" key="6">
    <source>
        <dbReference type="EMBL" id="SDN04997.1"/>
    </source>
</evidence>
<dbReference type="InterPro" id="IPR056823">
    <property type="entry name" value="TEN-like_YD-shell"/>
</dbReference>
<dbReference type="Pfam" id="PF05593">
    <property type="entry name" value="RHS_repeat"/>
    <property type="match status" value="4"/>
</dbReference>
<dbReference type="InterPro" id="IPR044927">
    <property type="entry name" value="Endonuclea_NS_2"/>
</dbReference>
<reference evidence="6 7" key="1">
    <citation type="submission" date="2016-10" db="EMBL/GenBank/DDBJ databases">
        <authorList>
            <person name="de Groot N.N."/>
        </authorList>
    </citation>
    <scope>NUCLEOTIDE SEQUENCE [LARGE SCALE GENOMIC DNA]</scope>
    <source>
        <strain evidence="6 7">DSM 44149</strain>
    </source>
</reference>
<dbReference type="Gene3D" id="3.40.570.10">
    <property type="entry name" value="Extracellular Endonuclease, subunit A"/>
    <property type="match status" value="1"/>
</dbReference>
<dbReference type="EMBL" id="LT629701">
    <property type="protein sequence ID" value="SDN04997.1"/>
    <property type="molecule type" value="Genomic_DNA"/>
</dbReference>
<name>A0A1G9Y7G8_ALLAB</name>
<dbReference type="Pfam" id="PF20148">
    <property type="entry name" value="DUF6531"/>
    <property type="match status" value="1"/>
</dbReference>
<sequence>MRAAAAPSPASTRAHTRVGKRDQPRPADAVADRAPDLPAPPKTGEQRVTVTPSVQAAPRDQVGFDAATSVEQTEQRTDRTATFRNADGTSTLRIYSDQAHVRAPDGRWAPVDLALARDQGGRLRPAMGPTEVSFAARSRDAALMRVALPKGASLAYSLVGAADVPAVTSGATATYRQVLPGIDLRLSATRAGGKEDLILTRPDVGSSFEFLLRAQGVKPRVDEASGAVQLIADDGTLRGTIPAGYMVDSAADAESGQPRRSDAVRYAVAPAGADTWRLTVSVDQAWLRDPARVYPVMVDPSVERLDADLEDTYVQNGDGTDRSRAVQLNVGSSNGGRTIARAYLKFDSALARLRNRYVVGASLVVDNIGSQTCQPRPVTVFEVAQPWSGASLRWPGAAVGRALSTQSFAHGGPSGGCVAPAWEKFPLDPDTVTRWTHGVPFHGLSLRAANESDSSAFKRFASANSANKPYLEVSYSPEGAAYEVSDLTLPTANREGTVRARVTNLGSSTWPARGGFRLGYIVKRGNDIVATSHGVGPEGDVAPMGVGTFTVPLQGLAPGDYQVQLSMFDPNGADFHLAHGVPYAVFAMTVRNVPPTTNRQQPGSGAVVDSLTPTLYAEATDPDAWPNTGFKYLFRICTNQALTEGCAESGWGGQSWSVPRGVLRWSQTYYWSVKTHDNVEPTPTWPVLLAVTTRVPQPQITAHLASNSDSVAGPGLDPQIGNYTTQSVDASVPTVGPDLTITRTYNSLDPRRATAFGIGWASRLDMRLADDLDGTGNVVITYPSGRQMRLGRNPDGPGEARSYAPPAGVNITLVYDKASGISTLRDASGSRWDFDVLGRLISITDAAGLTERLEYDAGDRPVRIVNEVSKRLLSLTWQANHVSSVKVFVPELAAAQAEWTYTYDGDRLTKACTPSGACTVYGYGSGSHYRPGVLEDNPRGYWRFAETSSDTTASAVARTPGADAGVLHGVVLGADGAVGGPRDRSMGFDGASSFVTLPSKLVTDTMTLTAELWFKTAGHGSLLSYADQEFPKPAGQSTPILYVGVDGLLHGGFAMREVTGPRQATSTQTVNDDAWHHVVLSAAVDHQVLYLDGVEVGRVSGLIDHGRRDHMTVGAGSGKDWPATNGADFHFTGQIDEVALYRNALGLQAAKAHHSLARPIDQLTSITLPQDKRLYAQISYDDVQDRVRTLTDHQGRAWTLDAPTTTESTVEGKTVARRTVVLHGPFPDYTYVYDPDNGGRMVERTHGGTLRYEYNQAGFRSAVIDQNGHRSEQTTDDRGNVLSRTTCRAAGHCNTSYFTYIKPSANPLDPRTDKLDSVSDARSTNPQDTRFRTTYTYDPAGRLTTTTSPTPQGSDTAAVEIRRYTNGTETAQDGGLVPAGLLASTTSPGGQTTTYTYRRNGDLAQTISPDHLHTQYGYDERGRPKTITLANAGGVAFGTTTYTYTPNSQIESVTEPPVTNSITGVVHTKTTTYRYDANGNTVEAAITDATPRERGGDPPRVTTFDYDAHDRLRLTRLPNGGEEKRDYELHGLRVAITDVRGTVWSTLSDEDGRVQARTVAGVGVDPQDPKATGLALEFRSYDPAGRLATVSDAMGRTTTYTYYDDNLPATTTRTGFTNPNGTKRDVSLEHRDYDPAGNLTEHIRTGGLTTRHTYDAAGYLASSTDDPDTLKRTVTYQRDAAGKPRRVERTGAAQPGRVESTTYDYHPSGRLKSRHDKVTDSSVVTSQFDWDERGLLTAATNRRLLTTRYTYDAHGQLVGTHRPPTDVWVAGQKHTGFTAVDVVGRNASGEVTHVKDPAGGVTVTERDAMGGVTATVLPAYTPPGGAPITAARITATYDLAGNITEVTDALGRTTTHTYDPYGRTSTTTLPPVGETPAVVAYRYDRAGELLSHTQANGVETRWTYDDLGRRITHTQLDRVPGPLAYYTTTLRYDDAGNPTATTSPMGYTSTATYNAFGEQTSQVDATGRAVTTDYDIAGRQHRVITPDGLTATTTFDLLGRATGLTHTVGGQDKRRWIHDYDDNDNLTATVSPEGRRSEYFYDDLDRQIAQIERPDNTTTITTSQGYDRLGHRSRFTDGEGHSTDYTVTPWGLPESVIEPETPTAKDLALRTWTTSYDPAGQPVRLTAPGGVVREREFNAHGRLTVERGSGAEAATTERRFAYDAAGRTLRVSGPRGDSVYRYDDRDHIVESLGAAGHATYDYNGDGHLTVRTDASGRATFDYDPAGRVASMTDPVTGRTMDYAYDPAGRLGAAVDRALQYRITRSYGYDELGRLASDKLEQNSTSGAPTRTAFGEEYDYDLDDKLTEKKTITGADVAVNSYGYDRLGRLTSWTNPAGATTSYAWDKAGNRTTVGTTRFTYDERNRLTTGASTTYDYTARGTLARATTNGQSTAYTFDAFDRMATTGTTRYSYDALDRVTTRNTTALTYAGLSNEVVSDGTRLVSRLPDGTPFSDKATTATTAGKMLFADRRGDVIGRYIAATTDGRRTFDPFGTVTTTTGETSTLGYQGDWTDPDTSVVNMTARWYTPSSATFTSRDDWTLTPRPSAAANRYSYGNNDPINNIDPTGHLVQCATPATLPLCTAGAGAAVGGPVGGLAGALLGAAAVGVAGLFGFGSSGGGGGGGLPIAPRPVPVPRDTGIGTPPFGGGGTPPPGIGGGNGCVGRGCTPPPCRTKPCRPVVVAPRPPLPPPPPPWLINALVKLAYVELGSTIVPRPAEERLDIPAERIIDTSSDRLREETRLTRDLPAPDTRLPDLRPGDDDVNENQCFAGLIDDQAVNDLPETITHNGVAAQRATGGTACIATIHQKRRPSLPDPVGFDPSVHVRGHLIAHMFHGSGQLDNLVPLFKKVNNPEMLSIERQVKDAVVGNNSTPGQRVFYRVNAYYWGANDAVPDQIRITAVGSGGFKCHILINNEDPGVGSSGQRSKC</sequence>
<feature type="region of interest" description="Disordered" evidence="2">
    <location>
        <begin position="1306"/>
        <end position="1333"/>
    </location>
</feature>
<proteinExistence type="predicted"/>
<dbReference type="InterPro" id="IPR050708">
    <property type="entry name" value="T6SS_VgrG/RHS"/>
</dbReference>
<dbReference type="InterPro" id="IPR006530">
    <property type="entry name" value="YD"/>
</dbReference>
<feature type="compositionally biased region" description="Basic and acidic residues" evidence="2">
    <location>
        <begin position="19"/>
        <end position="35"/>
    </location>
</feature>
<feature type="domain" description="Teneurin-like YD-shell" evidence="5">
    <location>
        <begin position="1629"/>
        <end position="1759"/>
    </location>
</feature>
<dbReference type="InterPro" id="IPR022385">
    <property type="entry name" value="Rhs_assc_core"/>
</dbReference>
<feature type="compositionally biased region" description="Basic and acidic residues" evidence="2">
    <location>
        <begin position="1310"/>
        <end position="1319"/>
    </location>
</feature>
<feature type="compositionally biased region" description="Polar residues" evidence="2">
    <location>
        <begin position="1320"/>
        <end position="1333"/>
    </location>
</feature>
<keyword evidence="7" id="KW-1185">Reference proteome</keyword>
<evidence type="ECO:0000259" key="3">
    <source>
        <dbReference type="Pfam" id="PF13930"/>
    </source>
</evidence>
<feature type="domain" description="Teneurin-like YD-shell" evidence="5">
    <location>
        <begin position="2288"/>
        <end position="2423"/>
    </location>
</feature>
<gene>
    <name evidence="6" type="ORF">SAMN04489726_4646</name>
</gene>
<dbReference type="InterPro" id="IPR044929">
    <property type="entry name" value="DNA/RNA_non-sp_Endonuclease_sf"/>
</dbReference>
<evidence type="ECO:0000259" key="5">
    <source>
        <dbReference type="Pfam" id="PF25023"/>
    </source>
</evidence>
<feature type="compositionally biased region" description="Low complexity" evidence="2">
    <location>
        <begin position="1"/>
        <end position="13"/>
    </location>
</feature>
<dbReference type="Pfam" id="PF13930">
    <property type="entry name" value="Endonuclea_NS_2"/>
    <property type="match status" value="1"/>
</dbReference>
<dbReference type="NCBIfam" id="TIGR01643">
    <property type="entry name" value="YD_repeat_2x"/>
    <property type="match status" value="8"/>
</dbReference>
<accession>A0A1G9Y7G8</accession>
<dbReference type="InterPro" id="IPR013320">
    <property type="entry name" value="ConA-like_dom_sf"/>
</dbReference>
<evidence type="ECO:0000259" key="4">
    <source>
        <dbReference type="Pfam" id="PF20148"/>
    </source>
</evidence>
<dbReference type="Gene3D" id="2.180.10.10">
    <property type="entry name" value="RHS repeat-associated core"/>
    <property type="match status" value="4"/>
</dbReference>
<dbReference type="Proteomes" id="UP000183376">
    <property type="component" value="Chromosome I"/>
</dbReference>
<evidence type="ECO:0000313" key="7">
    <source>
        <dbReference type="Proteomes" id="UP000183376"/>
    </source>
</evidence>
<dbReference type="Pfam" id="PF25023">
    <property type="entry name" value="TEN_YD-shell"/>
    <property type="match status" value="3"/>
</dbReference>
<dbReference type="STRING" id="211114.SAMN04489726_4646"/>
<protein>
    <submittedName>
        <fullName evidence="6">RHS repeat-associated core domain-containing protein</fullName>
    </submittedName>
</protein>
<dbReference type="eggNOG" id="COG3209">
    <property type="taxonomic scope" value="Bacteria"/>
</dbReference>
<organism evidence="6 7">
    <name type="scientific">Allokutzneria albata</name>
    <name type="common">Kibdelosporangium albatum</name>
    <dbReference type="NCBI Taxonomy" id="211114"/>
    <lineage>
        <taxon>Bacteria</taxon>
        <taxon>Bacillati</taxon>
        <taxon>Actinomycetota</taxon>
        <taxon>Actinomycetes</taxon>
        <taxon>Pseudonocardiales</taxon>
        <taxon>Pseudonocardiaceae</taxon>
        <taxon>Allokutzneria</taxon>
    </lineage>
</organism>
<dbReference type="PANTHER" id="PTHR32305:SF15">
    <property type="entry name" value="PROTEIN RHSA-RELATED"/>
    <property type="match status" value="1"/>
</dbReference>
<feature type="region of interest" description="Disordered" evidence="2">
    <location>
        <begin position="1"/>
        <end position="59"/>
    </location>
</feature>
<dbReference type="InterPro" id="IPR045351">
    <property type="entry name" value="DUF6531"/>
</dbReference>
<feature type="domain" description="DUF6531" evidence="4">
    <location>
        <begin position="717"/>
        <end position="789"/>
    </location>
</feature>